<evidence type="ECO:0000313" key="2">
    <source>
        <dbReference type="EMBL" id="TRX88502.1"/>
    </source>
</evidence>
<feature type="domain" description="Heterokaryon incompatibility" evidence="1">
    <location>
        <begin position="338"/>
        <end position="479"/>
    </location>
</feature>
<sequence length="659" mass="75836">MRRSESHITDSIIATLDHARRYIAALRRRQSTGNLSLRAVPIAEIDEFERYIEELRRRALFRPRVPSAQALPTTLPSSNLSLHESDSHTGPFILDIDDQYVEACTGQSATWSPADCVMGPSSALISDFRQFREGGPWRYRFAQTPSTSTPSSGILSPAIHKLSTDSGVTWIDDVRRGSIEIPSPAWEPSWFEATSKILEKSPPYMILQDGHRPSHETRSRMKLEDLREADARLARDAKARERYWKELADAVLEAMRRPQLEYQWASKMEETGMKPFKTTKMKASIPSLSLPIEERSSFYQRYALEDRHIRLFQLDPKTTTSGITGSFICTELSTCSAYIALSYTWGDYGTERKIMISDQGELTIGDNLWSSLHLQSLVITRPTSFWIDAVCIDQSNVHERNHQVGLMKQIYTSAAEVYVWLGQKADNSDVAMHFLATHASKPLRRRGQGYYPVWSRQQGNALHSLCERPYWKRMWIIQELLHAKEIIVWCGSFHFSWESLETLYLKLNAVEESNWFAHHKYHMMVMQSSAAVMVWQRAHWRHPDTPVPRLQTLIEIFRDWQCTDLRDKVFALSGMATRESTVVPDYALTTREVYFAVLRNAREQQEQFRILLSQILGLAGRDVDLNGLDMYSHLKYPRTREINANMVTGLSTGYLTLKD</sequence>
<accession>A0A553HKM9</accession>
<name>A0A553HKM9_9PEZI</name>
<dbReference type="Proteomes" id="UP000319160">
    <property type="component" value="Unassembled WGS sequence"/>
</dbReference>
<dbReference type="Pfam" id="PF06985">
    <property type="entry name" value="HET"/>
    <property type="match status" value="1"/>
</dbReference>
<proteinExistence type="predicted"/>
<gene>
    <name evidence="2" type="ORF">FHL15_010617</name>
</gene>
<keyword evidence="3" id="KW-1185">Reference proteome</keyword>
<dbReference type="EMBL" id="VFLP01000086">
    <property type="protein sequence ID" value="TRX88502.1"/>
    <property type="molecule type" value="Genomic_DNA"/>
</dbReference>
<evidence type="ECO:0000259" key="1">
    <source>
        <dbReference type="Pfam" id="PF06985"/>
    </source>
</evidence>
<protein>
    <recommendedName>
        <fullName evidence="1">Heterokaryon incompatibility domain-containing protein</fullName>
    </recommendedName>
</protein>
<evidence type="ECO:0000313" key="3">
    <source>
        <dbReference type="Proteomes" id="UP000319160"/>
    </source>
</evidence>
<organism evidence="2 3">
    <name type="scientific">Xylaria flabelliformis</name>
    <dbReference type="NCBI Taxonomy" id="2512241"/>
    <lineage>
        <taxon>Eukaryota</taxon>
        <taxon>Fungi</taxon>
        <taxon>Dikarya</taxon>
        <taxon>Ascomycota</taxon>
        <taxon>Pezizomycotina</taxon>
        <taxon>Sordariomycetes</taxon>
        <taxon>Xylariomycetidae</taxon>
        <taxon>Xylariales</taxon>
        <taxon>Xylariaceae</taxon>
        <taxon>Xylaria</taxon>
    </lineage>
</organism>
<reference evidence="3" key="1">
    <citation type="submission" date="2019-06" db="EMBL/GenBank/DDBJ databases">
        <title>Draft genome sequence of the griseofulvin-producing fungus Xylaria cubensis strain G536.</title>
        <authorList>
            <person name="Mead M.E."/>
            <person name="Raja H.A."/>
            <person name="Steenwyk J.L."/>
            <person name="Knowles S.L."/>
            <person name="Oberlies N.H."/>
            <person name="Rokas A."/>
        </authorList>
    </citation>
    <scope>NUCLEOTIDE SEQUENCE [LARGE SCALE GENOMIC DNA]</scope>
    <source>
        <strain evidence="3">G536</strain>
    </source>
</reference>
<comment type="caution">
    <text evidence="2">The sequence shown here is derived from an EMBL/GenBank/DDBJ whole genome shotgun (WGS) entry which is preliminary data.</text>
</comment>
<dbReference type="STRING" id="2512241.A0A553HKM9"/>
<dbReference type="PANTHER" id="PTHR24148:SF73">
    <property type="entry name" value="HET DOMAIN PROTEIN (AFU_ORTHOLOGUE AFUA_8G01020)"/>
    <property type="match status" value="1"/>
</dbReference>
<dbReference type="AlphaFoldDB" id="A0A553HKM9"/>
<dbReference type="OrthoDB" id="2157530at2759"/>
<dbReference type="InterPro" id="IPR052895">
    <property type="entry name" value="HetReg/Transcr_Mod"/>
</dbReference>
<dbReference type="InterPro" id="IPR010730">
    <property type="entry name" value="HET"/>
</dbReference>
<dbReference type="PANTHER" id="PTHR24148">
    <property type="entry name" value="ANKYRIN REPEAT DOMAIN-CONTAINING PROTEIN 39 HOMOLOG-RELATED"/>
    <property type="match status" value="1"/>
</dbReference>